<dbReference type="InParanoid" id="A0A4W3HZX5"/>
<accession>A0A4W3HZX5</accession>
<keyword evidence="6 15" id="KW-0732">Signal</keyword>
<reference evidence="17" key="4">
    <citation type="submission" date="2025-08" db="UniProtKB">
        <authorList>
            <consortium name="Ensembl"/>
        </authorList>
    </citation>
    <scope>IDENTIFICATION</scope>
</reference>
<comment type="cofactor">
    <cofactor evidence="1">
        <name>Cu(2+)</name>
        <dbReference type="ChEBI" id="CHEBI:29036"/>
    </cofactor>
</comment>
<comment type="subcellular location">
    <subcellularLocation>
        <location evidence="2">Endoplasmic reticulum membrane</location>
        <topology evidence="2">Single-pass type I membrane protein</topology>
    </subcellularLocation>
</comment>
<dbReference type="Ensembl" id="ENSCMIT00000022352.1">
    <property type="protein sequence ID" value="ENSCMIP00000021966.1"/>
    <property type="gene ID" value="ENSCMIG00000009951.1"/>
</dbReference>
<reference evidence="17" key="5">
    <citation type="submission" date="2025-09" db="UniProtKB">
        <authorList>
            <consortium name="Ensembl"/>
        </authorList>
    </citation>
    <scope>IDENTIFICATION</scope>
</reference>
<dbReference type="Pfam" id="PF03712">
    <property type="entry name" value="Cu2_monoox_C"/>
    <property type="match status" value="1"/>
</dbReference>
<dbReference type="GO" id="GO:0030667">
    <property type="term" value="C:secretory granule membrane"/>
    <property type="evidence" value="ECO:0007669"/>
    <property type="project" value="TreeGrafter"/>
</dbReference>
<dbReference type="SMART" id="SM00664">
    <property type="entry name" value="DoH"/>
    <property type="match status" value="1"/>
</dbReference>
<keyword evidence="12" id="KW-0472">Membrane</keyword>
<dbReference type="InterPro" id="IPR036939">
    <property type="entry name" value="Cu2_ascorb_mOase_N_sf"/>
</dbReference>
<dbReference type="Gene3D" id="2.60.120.230">
    <property type="match status" value="1"/>
</dbReference>
<evidence type="ECO:0000313" key="17">
    <source>
        <dbReference type="Ensembl" id="ENSCMIP00000021966.1"/>
    </source>
</evidence>
<evidence type="ECO:0000256" key="13">
    <source>
        <dbReference type="ARBA" id="ARBA00023157"/>
    </source>
</evidence>
<proteinExistence type="inferred from homology"/>
<evidence type="ECO:0000259" key="16">
    <source>
        <dbReference type="PROSITE" id="PS50836"/>
    </source>
</evidence>
<dbReference type="AlphaFoldDB" id="A0A4W3HZX5"/>
<evidence type="ECO:0000256" key="6">
    <source>
        <dbReference type="ARBA" id="ARBA00022729"/>
    </source>
</evidence>
<dbReference type="FunFam" id="2.60.120.230:FF:000001">
    <property type="entry name" value="Monooxygenase, DBH-like 1"/>
    <property type="match status" value="1"/>
</dbReference>
<dbReference type="STRING" id="7868.ENSCMIP00000021966"/>
<evidence type="ECO:0000256" key="15">
    <source>
        <dbReference type="SAM" id="SignalP"/>
    </source>
</evidence>
<reference evidence="18" key="3">
    <citation type="journal article" date="2014" name="Nature">
        <title>Elephant shark genome provides unique insights into gnathostome evolution.</title>
        <authorList>
            <consortium name="International Elephant Shark Genome Sequencing Consortium"/>
            <person name="Venkatesh B."/>
            <person name="Lee A.P."/>
            <person name="Ravi V."/>
            <person name="Maurya A.K."/>
            <person name="Lian M.M."/>
            <person name="Swann J.B."/>
            <person name="Ohta Y."/>
            <person name="Flajnik M.F."/>
            <person name="Sutoh Y."/>
            <person name="Kasahara M."/>
            <person name="Hoon S."/>
            <person name="Gangu V."/>
            <person name="Roy S.W."/>
            <person name="Irimia M."/>
            <person name="Korzh V."/>
            <person name="Kondrychyn I."/>
            <person name="Lim Z.W."/>
            <person name="Tay B.H."/>
            <person name="Tohari S."/>
            <person name="Kong K.W."/>
            <person name="Ho S."/>
            <person name="Lorente-Galdos B."/>
            <person name="Quilez J."/>
            <person name="Marques-Bonet T."/>
            <person name="Raney B.J."/>
            <person name="Ingham P.W."/>
            <person name="Tay A."/>
            <person name="Hillier L.W."/>
            <person name="Minx P."/>
            <person name="Boehm T."/>
            <person name="Wilson R.K."/>
            <person name="Brenner S."/>
            <person name="Warren W.C."/>
        </authorList>
    </citation>
    <scope>NUCLEOTIDE SEQUENCE [LARGE SCALE GENOMIC DNA]</scope>
</reference>
<keyword evidence="9" id="KW-0560">Oxidoreductase</keyword>
<dbReference type="Pfam" id="PF01082">
    <property type="entry name" value="Cu2_monooxygen"/>
    <property type="match status" value="1"/>
</dbReference>
<keyword evidence="18" id="KW-1185">Reference proteome</keyword>
<gene>
    <name evidence="17" type="primary">moxd1</name>
</gene>
<evidence type="ECO:0000256" key="1">
    <source>
        <dbReference type="ARBA" id="ARBA00001973"/>
    </source>
</evidence>
<dbReference type="SUPFAM" id="SSF49742">
    <property type="entry name" value="PHM/PNGase F"/>
    <property type="match status" value="2"/>
</dbReference>
<dbReference type="GO" id="GO:0005789">
    <property type="term" value="C:endoplasmic reticulum membrane"/>
    <property type="evidence" value="ECO:0007669"/>
    <property type="project" value="UniProtKB-SubCell"/>
</dbReference>
<dbReference type="Gene3D" id="2.60.120.310">
    <property type="entry name" value="Copper type II, ascorbate-dependent monooxygenase, N-terminal domain"/>
    <property type="match status" value="1"/>
</dbReference>
<dbReference type="Proteomes" id="UP000314986">
    <property type="component" value="Unassembled WGS sequence"/>
</dbReference>
<comment type="similarity">
    <text evidence="3">Belongs to the copper type II ascorbate-dependent monooxygenase family.</text>
</comment>
<dbReference type="GO" id="GO:0042421">
    <property type="term" value="P:norepinephrine biosynthetic process"/>
    <property type="evidence" value="ECO:0007669"/>
    <property type="project" value="TreeGrafter"/>
</dbReference>
<keyword evidence="8" id="KW-1133">Transmembrane helix</keyword>
<dbReference type="InterPro" id="IPR000945">
    <property type="entry name" value="DBH-like"/>
</dbReference>
<evidence type="ECO:0000256" key="9">
    <source>
        <dbReference type="ARBA" id="ARBA00023002"/>
    </source>
</evidence>
<reference evidence="18" key="1">
    <citation type="journal article" date="2006" name="Science">
        <title>Ancient noncoding elements conserved in the human genome.</title>
        <authorList>
            <person name="Venkatesh B."/>
            <person name="Kirkness E.F."/>
            <person name="Loh Y.H."/>
            <person name="Halpern A.L."/>
            <person name="Lee A.P."/>
            <person name="Johnson J."/>
            <person name="Dandona N."/>
            <person name="Viswanathan L.D."/>
            <person name="Tay A."/>
            <person name="Venter J.C."/>
            <person name="Strausberg R.L."/>
            <person name="Brenner S."/>
        </authorList>
    </citation>
    <scope>NUCLEOTIDE SEQUENCE [LARGE SCALE GENOMIC DNA]</scope>
</reference>
<dbReference type="InterPro" id="IPR024548">
    <property type="entry name" value="Cu2_monoox_C"/>
</dbReference>
<keyword evidence="7" id="KW-0256">Endoplasmic reticulum</keyword>
<evidence type="ECO:0000256" key="7">
    <source>
        <dbReference type="ARBA" id="ARBA00022824"/>
    </source>
</evidence>
<evidence type="ECO:0000313" key="18">
    <source>
        <dbReference type="Proteomes" id="UP000314986"/>
    </source>
</evidence>
<dbReference type="OMA" id="AMENDTH"/>
<evidence type="ECO:0000256" key="10">
    <source>
        <dbReference type="ARBA" id="ARBA00023008"/>
    </source>
</evidence>
<protein>
    <submittedName>
        <fullName evidence="17">Monooxygenase, DBH-like 1</fullName>
    </submittedName>
</protein>
<dbReference type="PRINTS" id="PR00767">
    <property type="entry name" value="DBMONOXGNASE"/>
</dbReference>
<dbReference type="CDD" id="cd09631">
    <property type="entry name" value="DOMON_DOH"/>
    <property type="match status" value="1"/>
</dbReference>
<keyword evidence="5" id="KW-0479">Metal-binding</keyword>
<keyword evidence="4" id="KW-0812">Transmembrane</keyword>
<evidence type="ECO:0000256" key="11">
    <source>
        <dbReference type="ARBA" id="ARBA00023033"/>
    </source>
</evidence>
<dbReference type="GeneTree" id="ENSGT00530000063085"/>
<dbReference type="PROSITE" id="PS50836">
    <property type="entry name" value="DOMON"/>
    <property type="match status" value="1"/>
</dbReference>
<dbReference type="GO" id="GO:0005615">
    <property type="term" value="C:extracellular space"/>
    <property type="evidence" value="ECO:0007669"/>
    <property type="project" value="TreeGrafter"/>
</dbReference>
<dbReference type="PANTHER" id="PTHR10157:SF42">
    <property type="entry name" value="DBH-LIKE MONOOXYGENASE PROTEIN 1 HOMOLOG"/>
    <property type="match status" value="1"/>
</dbReference>
<keyword evidence="10" id="KW-0186">Copper</keyword>
<evidence type="ECO:0000256" key="2">
    <source>
        <dbReference type="ARBA" id="ARBA00004115"/>
    </source>
</evidence>
<dbReference type="FunCoup" id="A0A4W3HZX5">
    <property type="interactions" value="3"/>
</dbReference>
<evidence type="ECO:0000256" key="3">
    <source>
        <dbReference type="ARBA" id="ARBA00010676"/>
    </source>
</evidence>
<dbReference type="FunFam" id="2.60.120.310:FF:000002">
    <property type="entry name" value="DBH-like monooxygenase protein 1"/>
    <property type="match status" value="1"/>
</dbReference>
<reference evidence="18" key="2">
    <citation type="journal article" date="2007" name="PLoS Biol.">
        <title>Survey sequencing and comparative analysis of the elephant shark (Callorhinchus milii) genome.</title>
        <authorList>
            <person name="Venkatesh B."/>
            <person name="Kirkness E.F."/>
            <person name="Loh Y.H."/>
            <person name="Halpern A.L."/>
            <person name="Lee A.P."/>
            <person name="Johnson J."/>
            <person name="Dandona N."/>
            <person name="Viswanathan L.D."/>
            <person name="Tay A."/>
            <person name="Venter J.C."/>
            <person name="Strausberg R.L."/>
            <person name="Brenner S."/>
        </authorList>
    </citation>
    <scope>NUCLEOTIDE SEQUENCE [LARGE SCALE GENOMIC DNA]</scope>
</reference>
<evidence type="ECO:0000256" key="12">
    <source>
        <dbReference type="ARBA" id="ARBA00023136"/>
    </source>
</evidence>
<dbReference type="InterPro" id="IPR014784">
    <property type="entry name" value="Cu2_ascorb_mOase-like_C"/>
</dbReference>
<dbReference type="PANTHER" id="PTHR10157">
    <property type="entry name" value="DOPAMINE BETA HYDROXYLASE RELATED"/>
    <property type="match status" value="1"/>
</dbReference>
<dbReference type="InterPro" id="IPR005018">
    <property type="entry name" value="DOMON_domain"/>
</dbReference>
<feature type="chain" id="PRO_5021300771" evidence="15">
    <location>
        <begin position="29"/>
        <end position="618"/>
    </location>
</feature>
<feature type="domain" description="DOMON" evidence="16">
    <location>
        <begin position="48"/>
        <end position="162"/>
    </location>
</feature>
<evidence type="ECO:0000256" key="5">
    <source>
        <dbReference type="ARBA" id="ARBA00022723"/>
    </source>
</evidence>
<dbReference type="GO" id="GO:0042420">
    <property type="term" value="P:dopamine catabolic process"/>
    <property type="evidence" value="ECO:0007669"/>
    <property type="project" value="TreeGrafter"/>
</dbReference>
<evidence type="ECO:0000256" key="14">
    <source>
        <dbReference type="ARBA" id="ARBA00023180"/>
    </source>
</evidence>
<keyword evidence="11" id="KW-0503">Monooxygenase</keyword>
<dbReference type="Pfam" id="PF03351">
    <property type="entry name" value="DOMON"/>
    <property type="match status" value="1"/>
</dbReference>
<dbReference type="GO" id="GO:0004500">
    <property type="term" value="F:dopamine beta-monooxygenase activity"/>
    <property type="evidence" value="ECO:0007669"/>
    <property type="project" value="InterPro"/>
</dbReference>
<dbReference type="InterPro" id="IPR008977">
    <property type="entry name" value="PHM/PNGase_F_dom_sf"/>
</dbReference>
<dbReference type="GO" id="GO:0006589">
    <property type="term" value="P:octopamine biosynthetic process"/>
    <property type="evidence" value="ECO:0007669"/>
    <property type="project" value="TreeGrafter"/>
</dbReference>
<dbReference type="InterPro" id="IPR000323">
    <property type="entry name" value="Cu2_ascorb_mOase_N"/>
</dbReference>
<name>A0A4W3HZX5_CALMI</name>
<organism evidence="17 18">
    <name type="scientific">Callorhinchus milii</name>
    <name type="common">Ghost shark</name>
    <dbReference type="NCBI Taxonomy" id="7868"/>
    <lineage>
        <taxon>Eukaryota</taxon>
        <taxon>Metazoa</taxon>
        <taxon>Chordata</taxon>
        <taxon>Craniata</taxon>
        <taxon>Vertebrata</taxon>
        <taxon>Chondrichthyes</taxon>
        <taxon>Holocephali</taxon>
        <taxon>Chimaeriformes</taxon>
        <taxon>Callorhinchidae</taxon>
        <taxon>Callorhinchus</taxon>
    </lineage>
</organism>
<keyword evidence="14" id="KW-0325">Glycoprotein</keyword>
<keyword evidence="13" id="KW-1015">Disulfide bond</keyword>
<sequence length="618" mass="70746">MLLHCFLPLVLGSTALLLLLLLTAQASATGWGWRREGFSHCAVLDAKGKYHLRWKHDNQSVTFELEVETRGYVGFGLSPSGSMAWSDIVIGGVANGQPYLKDYNTLNIDGKVREDDQQDYQLEYGMENNTHTILAFSRNLKTCDNNDKIITDNTVRVIWAYHPEDVGRDGPKYHSLNRGRKSLHLLDPDMDRVIPSDLLAFDIRHYNVIPEKDTTYWCQIFKLPELNKKHHVIKVEPIIQKGHEPLVHHILLYQCHSSLNDSAVGISHECYHPNMPDEFDICESVIFAWAIGGKGFSYPSNAGLSIGTATDPVYVMMEIHYDNPTYQEGLIDSSGLKLFYTPKLRKYDAGIIETGVWVSLYHMIPPDMPKYISQGHCTVECLEEALSHENPSGIHVFAVLLHSHLAGRALRTRHFRHGVEQPLLAHDDEFDFNFQEFRYLQEERVLLPGDSLVTECQYNTSSRSNMTWGGLSTRDEMCLSYLLYYPKIDLARCESLPEITQQLKFIGVKEIYQPVVTWPFIIKSPKKYKNLFFTEAMDKFRWSRKKGKEFNDLVHKIEMNVRCAKHNPGEWLVILLYLLIPSSNVILHNNNLISAEACRFSLDHTLITTLMAKLCSLP</sequence>
<evidence type="ECO:0000256" key="8">
    <source>
        <dbReference type="ARBA" id="ARBA00022989"/>
    </source>
</evidence>
<dbReference type="GO" id="GO:0005507">
    <property type="term" value="F:copper ion binding"/>
    <property type="evidence" value="ECO:0007669"/>
    <property type="project" value="InterPro"/>
</dbReference>
<dbReference type="InterPro" id="IPR028460">
    <property type="entry name" value="Tbh/DBH"/>
</dbReference>
<evidence type="ECO:0000256" key="4">
    <source>
        <dbReference type="ARBA" id="ARBA00022692"/>
    </source>
</evidence>
<dbReference type="InterPro" id="IPR045266">
    <property type="entry name" value="DOH_DOMON"/>
</dbReference>
<feature type="signal peptide" evidence="15">
    <location>
        <begin position="1"/>
        <end position="28"/>
    </location>
</feature>